<protein>
    <submittedName>
        <fullName evidence="2">Uncharacterized protein</fullName>
    </submittedName>
</protein>
<feature type="compositionally biased region" description="Basic residues" evidence="1">
    <location>
        <begin position="22"/>
        <end position="40"/>
    </location>
</feature>
<feature type="region of interest" description="Disordered" evidence="1">
    <location>
        <begin position="22"/>
        <end position="45"/>
    </location>
</feature>
<dbReference type="Proteomes" id="UP001633002">
    <property type="component" value="Unassembled WGS sequence"/>
</dbReference>
<accession>A0ABD3GM00</accession>
<comment type="caution">
    <text evidence="2">The sequence shown here is derived from an EMBL/GenBank/DDBJ whole genome shotgun (WGS) entry which is preliminary data.</text>
</comment>
<organism evidence="2 3">
    <name type="scientific">Riccia sorocarpa</name>
    <dbReference type="NCBI Taxonomy" id="122646"/>
    <lineage>
        <taxon>Eukaryota</taxon>
        <taxon>Viridiplantae</taxon>
        <taxon>Streptophyta</taxon>
        <taxon>Embryophyta</taxon>
        <taxon>Marchantiophyta</taxon>
        <taxon>Marchantiopsida</taxon>
        <taxon>Marchantiidae</taxon>
        <taxon>Marchantiales</taxon>
        <taxon>Ricciaceae</taxon>
        <taxon>Riccia</taxon>
    </lineage>
</organism>
<name>A0ABD3GM00_9MARC</name>
<evidence type="ECO:0000313" key="2">
    <source>
        <dbReference type="EMBL" id="KAL3680250.1"/>
    </source>
</evidence>
<proteinExistence type="predicted"/>
<evidence type="ECO:0000256" key="1">
    <source>
        <dbReference type="SAM" id="MobiDB-lite"/>
    </source>
</evidence>
<keyword evidence="3" id="KW-1185">Reference proteome</keyword>
<sequence>MTTKVEMEQERRRHRISALAAHRRRPMSGLCRRNRHKKKTDSHDRRVAAVRLRRNRGFTLMQTFAVAVHGVSAAGRS</sequence>
<evidence type="ECO:0000313" key="3">
    <source>
        <dbReference type="Proteomes" id="UP001633002"/>
    </source>
</evidence>
<dbReference type="AlphaFoldDB" id="A0ABD3GM00"/>
<dbReference type="EMBL" id="JBJQOH010000007">
    <property type="protein sequence ID" value="KAL3680250.1"/>
    <property type="molecule type" value="Genomic_DNA"/>
</dbReference>
<gene>
    <name evidence="2" type="ORF">R1sor_023206</name>
</gene>
<reference evidence="2 3" key="1">
    <citation type="submission" date="2024-09" db="EMBL/GenBank/DDBJ databases">
        <title>Chromosome-scale assembly of Riccia sorocarpa.</title>
        <authorList>
            <person name="Paukszto L."/>
        </authorList>
    </citation>
    <scope>NUCLEOTIDE SEQUENCE [LARGE SCALE GENOMIC DNA]</scope>
    <source>
        <strain evidence="2">LP-2024</strain>
        <tissue evidence="2">Aerial parts of the thallus</tissue>
    </source>
</reference>